<gene>
    <name evidence="2" type="ORF">DY000_02024766</name>
</gene>
<dbReference type="Proteomes" id="UP000266723">
    <property type="component" value="Unassembled WGS sequence"/>
</dbReference>
<evidence type="ECO:0000313" key="3">
    <source>
        <dbReference type="Proteomes" id="UP000266723"/>
    </source>
</evidence>
<keyword evidence="1" id="KW-0732">Signal</keyword>
<feature type="signal peptide" evidence="1">
    <location>
        <begin position="1"/>
        <end position="22"/>
    </location>
</feature>
<evidence type="ECO:0008006" key="4">
    <source>
        <dbReference type="Google" id="ProtNLM"/>
    </source>
</evidence>
<accession>A0ABQ7E088</accession>
<sequence length="190" mass="20794">MKFLINLAIMFFLLINIFTANTQSLIQTSCKKAAARDPKLRLDFCIKSLEGHQRSKTAQTAWDVGAELVAGDFLVGEDPELEAAEVGGEVGGGFVWVFEVFEPHVGAEGDSVFFEEVGWVVGIWGLLALVRGEVGEGAEESWWRGVGFGIGQGEGEDCVAVRRGVFEPFGRAYDREASTHFFFVCAGKFM</sequence>
<feature type="chain" id="PRO_5045120097" description="Pectinesterase inhibitor domain-containing protein" evidence="1">
    <location>
        <begin position="23"/>
        <end position="190"/>
    </location>
</feature>
<keyword evidence="3" id="KW-1185">Reference proteome</keyword>
<evidence type="ECO:0000313" key="2">
    <source>
        <dbReference type="EMBL" id="KAF3590687.1"/>
    </source>
</evidence>
<evidence type="ECO:0000256" key="1">
    <source>
        <dbReference type="SAM" id="SignalP"/>
    </source>
</evidence>
<protein>
    <recommendedName>
        <fullName evidence="4">Pectinesterase inhibitor domain-containing protein</fullName>
    </recommendedName>
</protein>
<reference evidence="2 3" key="1">
    <citation type="journal article" date="2020" name="BMC Genomics">
        <title>Intraspecific diversification of the crop wild relative Brassica cretica Lam. using demographic model selection.</title>
        <authorList>
            <person name="Kioukis A."/>
            <person name="Michalopoulou V.A."/>
            <person name="Briers L."/>
            <person name="Pirintsos S."/>
            <person name="Studholme D.J."/>
            <person name="Pavlidis P."/>
            <person name="Sarris P.F."/>
        </authorList>
    </citation>
    <scope>NUCLEOTIDE SEQUENCE [LARGE SCALE GENOMIC DNA]</scope>
    <source>
        <strain evidence="3">cv. PFS-1207/04</strain>
    </source>
</reference>
<dbReference type="EMBL" id="QGKV02000299">
    <property type="protein sequence ID" value="KAF3590687.1"/>
    <property type="molecule type" value="Genomic_DNA"/>
</dbReference>
<organism evidence="2 3">
    <name type="scientific">Brassica cretica</name>
    <name type="common">Mustard</name>
    <dbReference type="NCBI Taxonomy" id="69181"/>
    <lineage>
        <taxon>Eukaryota</taxon>
        <taxon>Viridiplantae</taxon>
        <taxon>Streptophyta</taxon>
        <taxon>Embryophyta</taxon>
        <taxon>Tracheophyta</taxon>
        <taxon>Spermatophyta</taxon>
        <taxon>Magnoliopsida</taxon>
        <taxon>eudicotyledons</taxon>
        <taxon>Gunneridae</taxon>
        <taxon>Pentapetalae</taxon>
        <taxon>rosids</taxon>
        <taxon>malvids</taxon>
        <taxon>Brassicales</taxon>
        <taxon>Brassicaceae</taxon>
        <taxon>Brassiceae</taxon>
        <taxon>Brassica</taxon>
    </lineage>
</organism>
<comment type="caution">
    <text evidence="2">The sequence shown here is derived from an EMBL/GenBank/DDBJ whole genome shotgun (WGS) entry which is preliminary data.</text>
</comment>
<name>A0ABQ7E088_BRACR</name>
<proteinExistence type="predicted"/>